<keyword evidence="1" id="KW-0472">Membrane</keyword>
<protein>
    <submittedName>
        <fullName evidence="3">Uncharacterized protein</fullName>
    </submittedName>
</protein>
<accession>A0AAI9ZRC5</accession>
<dbReference type="EMBL" id="JAHMHQ010000010">
    <property type="protein sequence ID" value="KAK1636766.1"/>
    <property type="molecule type" value="Genomic_DNA"/>
</dbReference>
<organism evidence="3 4">
    <name type="scientific">Colletotrichum phormii</name>
    <dbReference type="NCBI Taxonomy" id="359342"/>
    <lineage>
        <taxon>Eukaryota</taxon>
        <taxon>Fungi</taxon>
        <taxon>Dikarya</taxon>
        <taxon>Ascomycota</taxon>
        <taxon>Pezizomycotina</taxon>
        <taxon>Sordariomycetes</taxon>
        <taxon>Hypocreomycetidae</taxon>
        <taxon>Glomerellales</taxon>
        <taxon>Glomerellaceae</taxon>
        <taxon>Colletotrichum</taxon>
        <taxon>Colletotrichum acutatum species complex</taxon>
    </lineage>
</organism>
<comment type="caution">
    <text evidence="3">The sequence shown here is derived from an EMBL/GenBank/DDBJ whole genome shotgun (WGS) entry which is preliminary data.</text>
</comment>
<evidence type="ECO:0000256" key="1">
    <source>
        <dbReference type="SAM" id="Phobius"/>
    </source>
</evidence>
<name>A0AAI9ZRC5_9PEZI</name>
<sequence>MHTCFIALASASVLHLPFCLFFRTDTWSPSELPALVFPSPSPSGTLAGSLYVKSDVHILRENNRYRYMPLLSLFSRPFWLFVSFSSCPLPCRAFCRCRHAKEKKKKKHLLNQPHLFASSPTSLTSLDVYYYLLLASPGLLLSKYEDRTIFTYPLICFRYHYFALTFLALLPLFITHSSLVV</sequence>
<dbReference type="RefSeq" id="XP_060445373.1">
    <property type="nucleotide sequence ID" value="XM_060582992.1"/>
</dbReference>
<dbReference type="AlphaFoldDB" id="A0AAI9ZRC5"/>
<reference evidence="3" key="1">
    <citation type="submission" date="2021-06" db="EMBL/GenBank/DDBJ databases">
        <title>Comparative genomics, transcriptomics and evolutionary studies reveal genomic signatures of adaptation to plant cell wall in hemibiotrophic fungi.</title>
        <authorList>
            <consortium name="DOE Joint Genome Institute"/>
            <person name="Baroncelli R."/>
            <person name="Diaz J.F."/>
            <person name="Benocci T."/>
            <person name="Peng M."/>
            <person name="Battaglia E."/>
            <person name="Haridas S."/>
            <person name="Andreopoulos W."/>
            <person name="Labutti K."/>
            <person name="Pangilinan J."/>
            <person name="Floch G.L."/>
            <person name="Makela M.R."/>
            <person name="Henrissat B."/>
            <person name="Grigoriev I.V."/>
            <person name="Crouch J.A."/>
            <person name="De Vries R.P."/>
            <person name="Sukno S.A."/>
            <person name="Thon M.R."/>
        </authorList>
    </citation>
    <scope>NUCLEOTIDE SEQUENCE</scope>
    <source>
        <strain evidence="3">CBS 102054</strain>
    </source>
</reference>
<keyword evidence="2" id="KW-0732">Signal</keyword>
<dbReference type="GeneID" id="85467854"/>
<gene>
    <name evidence="3" type="ORF">BDP81DRAFT_27928</name>
</gene>
<evidence type="ECO:0000313" key="3">
    <source>
        <dbReference type="EMBL" id="KAK1636766.1"/>
    </source>
</evidence>
<feature type="chain" id="PRO_5042465223" evidence="2">
    <location>
        <begin position="22"/>
        <end position="181"/>
    </location>
</feature>
<keyword evidence="4" id="KW-1185">Reference proteome</keyword>
<feature type="transmembrane region" description="Helical" evidence="1">
    <location>
        <begin position="152"/>
        <end position="174"/>
    </location>
</feature>
<proteinExistence type="predicted"/>
<evidence type="ECO:0000256" key="2">
    <source>
        <dbReference type="SAM" id="SignalP"/>
    </source>
</evidence>
<keyword evidence="1" id="KW-1133">Transmembrane helix</keyword>
<evidence type="ECO:0000313" key="4">
    <source>
        <dbReference type="Proteomes" id="UP001243989"/>
    </source>
</evidence>
<keyword evidence="1" id="KW-0812">Transmembrane</keyword>
<dbReference type="Proteomes" id="UP001243989">
    <property type="component" value="Unassembled WGS sequence"/>
</dbReference>
<feature type="signal peptide" evidence="2">
    <location>
        <begin position="1"/>
        <end position="21"/>
    </location>
</feature>
<feature type="transmembrane region" description="Helical" evidence="1">
    <location>
        <begin position="78"/>
        <end position="95"/>
    </location>
</feature>